<dbReference type="GO" id="GO:0004316">
    <property type="term" value="F:3-oxoacyl-[acyl-carrier-protein] reductase (NADPH) activity"/>
    <property type="evidence" value="ECO:0007669"/>
    <property type="project" value="UniProtKB-EC"/>
</dbReference>
<proteinExistence type="inferred from homology"/>
<protein>
    <submittedName>
        <fullName evidence="3">3-oxoacyl-[acyl-carrier-protein] reductase FabG</fullName>
        <ecNumber evidence="3">1.1.1.100</ecNumber>
    </submittedName>
</protein>
<dbReference type="PANTHER" id="PTHR43639">
    <property type="entry name" value="OXIDOREDUCTASE, SHORT-CHAIN DEHYDROGENASE/REDUCTASE FAMILY (AFU_ORTHOLOGUE AFUA_5G02870)"/>
    <property type="match status" value="1"/>
</dbReference>
<dbReference type="InterPro" id="IPR002347">
    <property type="entry name" value="SDR_fam"/>
</dbReference>
<name>A0A518GQM5_9PLAN</name>
<gene>
    <name evidence="3" type="primary">fabG_4</name>
    <name evidence="3" type="ORF">Spb1_28540</name>
</gene>
<dbReference type="PRINTS" id="PR00080">
    <property type="entry name" value="SDRFAMILY"/>
</dbReference>
<dbReference type="InterPro" id="IPR036291">
    <property type="entry name" value="NAD(P)-bd_dom_sf"/>
</dbReference>
<accession>A0A518GQM5</accession>
<evidence type="ECO:0000313" key="4">
    <source>
        <dbReference type="Proteomes" id="UP000315349"/>
    </source>
</evidence>
<reference evidence="3 4" key="1">
    <citation type="submission" date="2019-02" db="EMBL/GenBank/DDBJ databases">
        <title>Deep-cultivation of Planctomycetes and their phenomic and genomic characterization uncovers novel biology.</title>
        <authorList>
            <person name="Wiegand S."/>
            <person name="Jogler M."/>
            <person name="Boedeker C."/>
            <person name="Pinto D."/>
            <person name="Vollmers J."/>
            <person name="Rivas-Marin E."/>
            <person name="Kohn T."/>
            <person name="Peeters S.H."/>
            <person name="Heuer A."/>
            <person name="Rast P."/>
            <person name="Oberbeckmann S."/>
            <person name="Bunk B."/>
            <person name="Jeske O."/>
            <person name="Meyerdierks A."/>
            <person name="Storesund J.E."/>
            <person name="Kallscheuer N."/>
            <person name="Luecker S."/>
            <person name="Lage O.M."/>
            <person name="Pohl T."/>
            <person name="Merkel B.J."/>
            <person name="Hornburger P."/>
            <person name="Mueller R.-W."/>
            <person name="Bruemmer F."/>
            <person name="Labrenz M."/>
            <person name="Spormann A.M."/>
            <person name="Op den Camp H."/>
            <person name="Overmann J."/>
            <person name="Amann R."/>
            <person name="Jetten M.S.M."/>
            <person name="Mascher T."/>
            <person name="Medema M.H."/>
            <person name="Devos D.P."/>
            <person name="Kaster A.-K."/>
            <person name="Ovreas L."/>
            <person name="Rohde M."/>
            <person name="Galperin M.Y."/>
            <person name="Jogler C."/>
        </authorList>
    </citation>
    <scope>NUCLEOTIDE SEQUENCE [LARGE SCALE GENOMIC DNA]</scope>
    <source>
        <strain evidence="3 4">Spb1</strain>
    </source>
</reference>
<comment type="similarity">
    <text evidence="1">Belongs to the short-chain dehydrogenases/reductases (SDR) family.</text>
</comment>
<dbReference type="Gene3D" id="3.40.50.720">
    <property type="entry name" value="NAD(P)-binding Rossmann-like Domain"/>
    <property type="match status" value="1"/>
</dbReference>
<keyword evidence="4" id="KW-1185">Reference proteome</keyword>
<dbReference type="KEGG" id="peh:Spb1_28540"/>
<keyword evidence="2 3" id="KW-0560">Oxidoreductase</keyword>
<dbReference type="SUPFAM" id="SSF51735">
    <property type="entry name" value="NAD(P)-binding Rossmann-fold domains"/>
    <property type="match status" value="1"/>
</dbReference>
<evidence type="ECO:0000256" key="2">
    <source>
        <dbReference type="ARBA" id="ARBA00023002"/>
    </source>
</evidence>
<dbReference type="EC" id="1.1.1.100" evidence="3"/>
<organism evidence="3 4">
    <name type="scientific">Planctopirus ephydatiae</name>
    <dbReference type="NCBI Taxonomy" id="2528019"/>
    <lineage>
        <taxon>Bacteria</taxon>
        <taxon>Pseudomonadati</taxon>
        <taxon>Planctomycetota</taxon>
        <taxon>Planctomycetia</taxon>
        <taxon>Planctomycetales</taxon>
        <taxon>Planctomycetaceae</taxon>
        <taxon>Planctopirus</taxon>
    </lineage>
</organism>
<dbReference type="PRINTS" id="PR00081">
    <property type="entry name" value="GDHRDH"/>
</dbReference>
<evidence type="ECO:0000313" key="3">
    <source>
        <dbReference type="EMBL" id="QDV30918.1"/>
    </source>
</evidence>
<dbReference type="Proteomes" id="UP000315349">
    <property type="component" value="Chromosome"/>
</dbReference>
<dbReference type="PANTHER" id="PTHR43639:SF1">
    <property type="entry name" value="SHORT-CHAIN DEHYDROGENASE_REDUCTASE FAMILY PROTEIN"/>
    <property type="match status" value="1"/>
</dbReference>
<dbReference type="AlphaFoldDB" id="A0A518GQM5"/>
<dbReference type="CDD" id="cd05233">
    <property type="entry name" value="SDR_c"/>
    <property type="match status" value="1"/>
</dbReference>
<dbReference type="OrthoDB" id="248827at2"/>
<dbReference type="Pfam" id="PF13561">
    <property type="entry name" value="adh_short_C2"/>
    <property type="match status" value="1"/>
</dbReference>
<dbReference type="FunFam" id="3.40.50.720:FF:000084">
    <property type="entry name" value="Short-chain dehydrogenase reductase"/>
    <property type="match status" value="1"/>
</dbReference>
<evidence type="ECO:0000256" key="1">
    <source>
        <dbReference type="ARBA" id="ARBA00006484"/>
    </source>
</evidence>
<dbReference type="EMBL" id="CP036299">
    <property type="protein sequence ID" value="QDV30918.1"/>
    <property type="molecule type" value="Genomic_DNA"/>
</dbReference>
<dbReference type="RefSeq" id="WP_145301031.1">
    <property type="nucleotide sequence ID" value="NZ_CP036299.1"/>
</dbReference>
<sequence length="260" mass="28165">MTNMPEKKAFCSLHGLNAVITGSSSGIGKAIALELSQAGATVGLHSRKSINSIEQIRKSILSQGGTTHVFQADLRNNDAVESLAEQAWSEMGSIDIWVNNAGVDLLTTEEARLPSINKLDLLHSVDVRATYQLSRAIAIRMKSRGKGCIINIGWDQADRGMEGESGELFAAAKNAVMGFTRSMAVSFAPEVRLNCVAPGWIKTAWGETASPVWQERVMRETPLKRWGLPEDIARAVRFLVSEEASFITGQVINVNGGAIR</sequence>